<dbReference type="Proteomes" id="UP000054262">
    <property type="component" value="Unassembled WGS sequence"/>
</dbReference>
<dbReference type="GO" id="GO:0003723">
    <property type="term" value="F:RNA binding"/>
    <property type="evidence" value="ECO:0007669"/>
    <property type="project" value="InterPro"/>
</dbReference>
<dbReference type="SUPFAM" id="SSF55315">
    <property type="entry name" value="L30e-like"/>
    <property type="match status" value="1"/>
</dbReference>
<dbReference type="EMBL" id="AAUX01000001">
    <property type="protein sequence ID" value="EAV47108.1"/>
    <property type="molecule type" value="Genomic_DNA"/>
</dbReference>
<reference evidence="4 5" key="1">
    <citation type="submission" date="2006-11" db="EMBL/GenBank/DDBJ databases">
        <authorList>
            <person name="Giovannoni S."/>
            <person name="Vergin K."/>
            <person name="Ferriera S."/>
            <person name="Johnson J."/>
            <person name="Kravitz S."/>
            <person name="Beeson K."/>
            <person name="Sutton G."/>
            <person name="Rogers Y.-H."/>
            <person name="Friedman R."/>
            <person name="Frazier M."/>
            <person name="Venter J.C."/>
        </authorList>
    </citation>
    <scope>NUCLEOTIDE SEQUENCE [LARGE SCALE GENOMIC DNA]</scope>
    <source>
        <strain evidence="4 5">HTCC2181</strain>
    </source>
</reference>
<dbReference type="GO" id="GO:0008173">
    <property type="term" value="F:RNA methyltransferase activity"/>
    <property type="evidence" value="ECO:0007669"/>
    <property type="project" value="InterPro"/>
</dbReference>
<evidence type="ECO:0000259" key="3">
    <source>
        <dbReference type="Pfam" id="PF00588"/>
    </source>
</evidence>
<dbReference type="InterPro" id="IPR029028">
    <property type="entry name" value="Alpha/beta_knot_MTases"/>
</dbReference>
<dbReference type="PANTHER" id="PTHR43191:SF2">
    <property type="entry name" value="RRNA METHYLTRANSFERASE 3, MITOCHONDRIAL"/>
    <property type="match status" value="1"/>
</dbReference>
<dbReference type="Gene3D" id="3.40.1280.10">
    <property type="match status" value="1"/>
</dbReference>
<dbReference type="Gene3D" id="3.30.1330.30">
    <property type="match status" value="1"/>
</dbReference>
<dbReference type="InterPro" id="IPR001537">
    <property type="entry name" value="SpoU_MeTrfase"/>
</dbReference>
<comment type="caution">
    <text evidence="4">The sequence shown here is derived from an EMBL/GenBank/DDBJ whole genome shotgun (WGS) entry which is preliminary data.</text>
</comment>
<keyword evidence="5" id="KW-1185">Reference proteome</keyword>
<keyword evidence="2 4" id="KW-0808">Transferase</keyword>
<name>A0P6E8_9PROT</name>
<dbReference type="PANTHER" id="PTHR43191">
    <property type="entry name" value="RRNA METHYLTRANSFERASE 3"/>
    <property type="match status" value="1"/>
</dbReference>
<dbReference type="OrthoDB" id="9794400at2"/>
<dbReference type="GO" id="GO:0032259">
    <property type="term" value="P:methylation"/>
    <property type="evidence" value="ECO:0007669"/>
    <property type="project" value="UniProtKB-KW"/>
</dbReference>
<accession>A0P6E8</accession>
<sequence length="263" mass="29226">MSPLIIKSRDSATFKRLKKIYSSKSYRLEVGKTILDGPHLVNTCCDNGMDIAEFILDASIKTDENNRLLTKYPKKKLHILSHELFCALSDLDSVNGLMAIIDIPSHPYYSNGVGLHLLLDDIQDPGNLGAILRTHAAAGNKFVFLSKGCCDLWSPKVIRGSQGTQFSLICYQQEDLALLIDRLEFSVFSLGMQGESVLNRKFDQNIAFILGNEGRGISSTLLKKSDQMLSIPMIKNVESLNVGVAASIVIYEHARQFLFQQSL</sequence>
<dbReference type="Pfam" id="PF00588">
    <property type="entry name" value="SpoU_methylase"/>
    <property type="match status" value="1"/>
</dbReference>
<dbReference type="GO" id="GO:0006396">
    <property type="term" value="P:RNA processing"/>
    <property type="evidence" value="ECO:0007669"/>
    <property type="project" value="InterPro"/>
</dbReference>
<dbReference type="InterPro" id="IPR029026">
    <property type="entry name" value="tRNA_m1G_MTases_N"/>
</dbReference>
<protein>
    <submittedName>
        <fullName evidence="4">tRNA/rRNA methyltransferase</fullName>
    </submittedName>
</protein>
<evidence type="ECO:0000256" key="1">
    <source>
        <dbReference type="ARBA" id="ARBA00022603"/>
    </source>
</evidence>
<feature type="domain" description="tRNA/rRNA methyltransferase SpoU type" evidence="3">
    <location>
        <begin position="115"/>
        <end position="251"/>
    </location>
</feature>
<dbReference type="AlphaFoldDB" id="A0P6E8"/>
<evidence type="ECO:0000256" key="2">
    <source>
        <dbReference type="ARBA" id="ARBA00022679"/>
    </source>
</evidence>
<evidence type="ECO:0000313" key="5">
    <source>
        <dbReference type="Proteomes" id="UP000054262"/>
    </source>
</evidence>
<dbReference type="SUPFAM" id="SSF75217">
    <property type="entry name" value="alpha/beta knot"/>
    <property type="match status" value="1"/>
</dbReference>
<organism evidence="4 5">
    <name type="scientific">Methylophilales bacterium HTCC2181</name>
    <dbReference type="NCBI Taxonomy" id="383631"/>
    <lineage>
        <taxon>Bacteria</taxon>
        <taxon>Pseudomonadati</taxon>
        <taxon>Pseudomonadota</taxon>
        <taxon>Betaproteobacteria</taxon>
        <taxon>Nitrosomonadales</taxon>
        <taxon>OM43 clade</taxon>
    </lineage>
</organism>
<dbReference type="InterPro" id="IPR029064">
    <property type="entry name" value="Ribosomal_eL30-like_sf"/>
</dbReference>
<keyword evidence="1 4" id="KW-0489">Methyltransferase</keyword>
<evidence type="ECO:0000313" key="4">
    <source>
        <dbReference type="EMBL" id="EAV47108.1"/>
    </source>
</evidence>
<dbReference type="CDD" id="cd18095">
    <property type="entry name" value="SpoU-like_rRNA-MTase"/>
    <property type="match status" value="1"/>
</dbReference>
<dbReference type="InterPro" id="IPR051259">
    <property type="entry name" value="rRNA_Methyltransferase"/>
</dbReference>
<gene>
    <name evidence="4" type="ORF">MB2181_03505</name>
</gene>
<proteinExistence type="predicted"/>